<keyword evidence="1" id="KW-0812">Transmembrane</keyword>
<reference evidence="2 3" key="1">
    <citation type="submission" date="2016-10" db="EMBL/GenBank/DDBJ databases">
        <authorList>
            <person name="de Groot N.N."/>
        </authorList>
    </citation>
    <scope>NUCLEOTIDE SEQUENCE [LARGE SCALE GENOMIC DNA]</scope>
    <source>
        <strain evidence="2 3">MAR_2009_71</strain>
    </source>
</reference>
<accession>A0A1H4NRU5</accession>
<sequence>MITAILILCFTGFYLGYATTKRQKVPVHLHIENWCQKKSKVANSLGYVLLLFACSLTIYHFGWGSGIFTFSVILMTIASLVILLQPLHLITYKTLIPTVLFIFLIEFSLL</sequence>
<keyword evidence="1" id="KW-0472">Membrane</keyword>
<evidence type="ECO:0000313" key="2">
    <source>
        <dbReference type="EMBL" id="SEB97946.1"/>
    </source>
</evidence>
<evidence type="ECO:0000256" key="1">
    <source>
        <dbReference type="SAM" id="Phobius"/>
    </source>
</evidence>
<proteinExistence type="predicted"/>
<organism evidence="2 3">
    <name type="scientific">Maribacter dokdonensis</name>
    <dbReference type="NCBI Taxonomy" id="320912"/>
    <lineage>
        <taxon>Bacteria</taxon>
        <taxon>Pseudomonadati</taxon>
        <taxon>Bacteroidota</taxon>
        <taxon>Flavobacteriia</taxon>
        <taxon>Flavobacteriales</taxon>
        <taxon>Flavobacteriaceae</taxon>
        <taxon>Maribacter</taxon>
    </lineage>
</organism>
<gene>
    <name evidence="2" type="ORF">SAMN05192540_2042</name>
</gene>
<feature type="transmembrane region" description="Helical" evidence="1">
    <location>
        <begin position="42"/>
        <end position="59"/>
    </location>
</feature>
<keyword evidence="1" id="KW-1133">Transmembrane helix</keyword>
<name>A0A1H4NRU5_9FLAO</name>
<evidence type="ECO:0000313" key="3">
    <source>
        <dbReference type="Proteomes" id="UP000183038"/>
    </source>
</evidence>
<feature type="transmembrane region" description="Helical" evidence="1">
    <location>
        <begin position="66"/>
        <end position="84"/>
    </location>
</feature>
<dbReference type="AlphaFoldDB" id="A0A1H4NRU5"/>
<feature type="transmembrane region" description="Helical" evidence="1">
    <location>
        <begin position="90"/>
        <end position="109"/>
    </location>
</feature>
<dbReference type="Proteomes" id="UP000183038">
    <property type="component" value="Unassembled WGS sequence"/>
</dbReference>
<dbReference type="EMBL" id="FNTB01000001">
    <property type="protein sequence ID" value="SEB97946.1"/>
    <property type="molecule type" value="Genomic_DNA"/>
</dbReference>
<protein>
    <submittedName>
        <fullName evidence="2">Uncharacterized protein</fullName>
    </submittedName>
</protein>